<keyword evidence="1" id="KW-0812">Transmembrane</keyword>
<reference evidence="2 3" key="1">
    <citation type="journal article" date="2016" name="Nat. Commun.">
        <title>Thousands of microbial genomes shed light on interconnected biogeochemical processes in an aquifer system.</title>
        <authorList>
            <person name="Anantharaman K."/>
            <person name="Brown C.T."/>
            <person name="Hug L.A."/>
            <person name="Sharon I."/>
            <person name="Castelle C.J."/>
            <person name="Probst A.J."/>
            <person name="Thomas B.C."/>
            <person name="Singh A."/>
            <person name="Wilkins M.J."/>
            <person name="Karaoz U."/>
            <person name="Brodie E.L."/>
            <person name="Williams K.H."/>
            <person name="Hubbard S.S."/>
            <person name="Banfield J.F."/>
        </authorList>
    </citation>
    <scope>NUCLEOTIDE SEQUENCE [LARGE SCALE GENOMIC DNA]</scope>
</reference>
<proteinExistence type="predicted"/>
<dbReference type="STRING" id="1802060.A2957_01850"/>
<feature type="transmembrane region" description="Helical" evidence="1">
    <location>
        <begin position="247"/>
        <end position="269"/>
    </location>
</feature>
<dbReference type="Pfam" id="PF04240">
    <property type="entry name" value="Caroten_synth"/>
    <property type="match status" value="1"/>
</dbReference>
<evidence type="ECO:0000313" key="3">
    <source>
        <dbReference type="Proteomes" id="UP000179072"/>
    </source>
</evidence>
<dbReference type="AlphaFoldDB" id="A0A1F7IKF9"/>
<sequence>MKYADKLLWSLFILYALIFFNDLFFNLQGIHLSPSFSMYKLIFLTFPVAIIIYHSFFTLGLYRALMLITLSASIGTAMEYFGLKYGVFFGGHYTYTSQPSLFNVPIVIIFFWAVFIYIGYTIVNSFFIWLGRRKPNIRNRKIWLLPILVFFDGIIVVMIDLFMDPIQVKLGNWKWLEGGSYFGVPPGNFVGWFIVVILSTGLFRLYEYFFPSRSPQYNKRILFIPVLGYGMVGIALAIHAMNFHMNVLMLLGSVMMFSVVILNFIVYIFHIKTLKIIE</sequence>
<dbReference type="EMBL" id="MGAK01000029">
    <property type="protein sequence ID" value="OGK43840.1"/>
    <property type="molecule type" value="Genomic_DNA"/>
</dbReference>
<dbReference type="PANTHER" id="PTHR39419:SF1">
    <property type="entry name" value="SLL0814 PROTEIN"/>
    <property type="match status" value="1"/>
</dbReference>
<feature type="transmembrane region" description="Helical" evidence="1">
    <location>
        <begin position="7"/>
        <end position="25"/>
    </location>
</feature>
<dbReference type="Proteomes" id="UP000179072">
    <property type="component" value="Unassembled WGS sequence"/>
</dbReference>
<feature type="transmembrane region" description="Helical" evidence="1">
    <location>
        <begin position="142"/>
        <end position="163"/>
    </location>
</feature>
<feature type="transmembrane region" description="Helical" evidence="1">
    <location>
        <begin position="37"/>
        <end position="57"/>
    </location>
</feature>
<protein>
    <recommendedName>
        <fullName evidence="4">Carotenoid biosynthesis protein</fullName>
    </recommendedName>
</protein>
<organism evidence="2 3">
    <name type="scientific">Candidatus Roizmanbacteria bacterium RIFCSPLOWO2_01_FULL_38_11</name>
    <dbReference type="NCBI Taxonomy" id="1802060"/>
    <lineage>
        <taxon>Bacteria</taxon>
        <taxon>Candidatus Roizmaniibacteriota</taxon>
    </lineage>
</organism>
<keyword evidence="1" id="KW-0472">Membrane</keyword>
<name>A0A1F7IKF9_9BACT</name>
<feature type="transmembrane region" description="Helical" evidence="1">
    <location>
        <begin position="221"/>
        <end position="241"/>
    </location>
</feature>
<evidence type="ECO:0008006" key="4">
    <source>
        <dbReference type="Google" id="ProtNLM"/>
    </source>
</evidence>
<feature type="transmembrane region" description="Helical" evidence="1">
    <location>
        <begin position="64"/>
        <end position="82"/>
    </location>
</feature>
<gene>
    <name evidence="2" type="ORF">A2957_01850</name>
</gene>
<feature type="transmembrane region" description="Helical" evidence="1">
    <location>
        <begin position="102"/>
        <end position="130"/>
    </location>
</feature>
<accession>A0A1F7IKF9</accession>
<dbReference type="PANTHER" id="PTHR39419">
    <property type="entry name" value="SLL0814 PROTEIN"/>
    <property type="match status" value="1"/>
</dbReference>
<feature type="transmembrane region" description="Helical" evidence="1">
    <location>
        <begin position="189"/>
        <end position="209"/>
    </location>
</feature>
<evidence type="ECO:0000256" key="1">
    <source>
        <dbReference type="SAM" id="Phobius"/>
    </source>
</evidence>
<evidence type="ECO:0000313" key="2">
    <source>
        <dbReference type="EMBL" id="OGK43840.1"/>
    </source>
</evidence>
<keyword evidence="1" id="KW-1133">Transmembrane helix</keyword>
<dbReference type="InterPro" id="IPR007354">
    <property type="entry name" value="CruF-like"/>
</dbReference>
<comment type="caution">
    <text evidence="2">The sequence shown here is derived from an EMBL/GenBank/DDBJ whole genome shotgun (WGS) entry which is preliminary data.</text>
</comment>